<proteinExistence type="predicted"/>
<reference evidence="1" key="1">
    <citation type="submission" date="2022-10" db="EMBL/GenBank/DDBJ databases">
        <title>Genome Sequence of Xylaria curta.</title>
        <authorList>
            <person name="Buettner E."/>
        </authorList>
    </citation>
    <scope>NUCLEOTIDE SEQUENCE</scope>
    <source>
        <strain evidence="1">Babe10</strain>
    </source>
</reference>
<sequence length="248" mass="26818">MYHGMADGLVPTQGSDLYYHRVTETMGGGVAATQEFFKYFMVPGMQHCWTTVVDAPWAFGAPSQAAALGNDTWSVPGFQDAQHDILLALIDWVEKNATVDHIVATTWNKPTNISTGVLKQRPICPYPQMARWDGDGDINDAKSWSCGVGRDDMDTVAKCLGSPSESTTTAVVVTTVVTTLTLASLARFALWPRKPQIIPGALTTSVPKLSKEELAKATYRTDHFPGARDVVTPVCFSTIYVCAGADVS</sequence>
<dbReference type="EMBL" id="JAPDGR010003290">
    <property type="protein sequence ID" value="KAJ2971823.1"/>
    <property type="molecule type" value="Genomic_DNA"/>
</dbReference>
<gene>
    <name evidence="1" type="ORF">NUW58_g9308</name>
</gene>
<keyword evidence="2" id="KW-1185">Reference proteome</keyword>
<dbReference type="Proteomes" id="UP001143856">
    <property type="component" value="Unassembled WGS sequence"/>
</dbReference>
<comment type="caution">
    <text evidence="1">The sequence shown here is derived from an EMBL/GenBank/DDBJ whole genome shotgun (WGS) entry which is preliminary data.</text>
</comment>
<name>A0ACC1N045_9PEZI</name>
<evidence type="ECO:0000313" key="2">
    <source>
        <dbReference type="Proteomes" id="UP001143856"/>
    </source>
</evidence>
<evidence type="ECO:0000313" key="1">
    <source>
        <dbReference type="EMBL" id="KAJ2971823.1"/>
    </source>
</evidence>
<organism evidence="1 2">
    <name type="scientific">Xylaria curta</name>
    <dbReference type="NCBI Taxonomy" id="42375"/>
    <lineage>
        <taxon>Eukaryota</taxon>
        <taxon>Fungi</taxon>
        <taxon>Dikarya</taxon>
        <taxon>Ascomycota</taxon>
        <taxon>Pezizomycotina</taxon>
        <taxon>Sordariomycetes</taxon>
        <taxon>Xylariomycetidae</taxon>
        <taxon>Xylariales</taxon>
        <taxon>Xylariaceae</taxon>
        <taxon>Xylaria</taxon>
    </lineage>
</organism>
<protein>
    <submittedName>
        <fullName evidence="1">Uncharacterized protein</fullName>
    </submittedName>
</protein>
<accession>A0ACC1N045</accession>